<evidence type="ECO:0000256" key="1">
    <source>
        <dbReference type="ARBA" id="ARBA00022679"/>
    </source>
</evidence>
<dbReference type="InterPro" id="IPR044855">
    <property type="entry name" value="CoA-Trfase_III_dom3_sf"/>
</dbReference>
<evidence type="ECO:0000313" key="2">
    <source>
        <dbReference type="EMBL" id="TQL51847.1"/>
    </source>
</evidence>
<organism evidence="2 3">
    <name type="scientific">Ornithinicoccus hortensis</name>
    <dbReference type="NCBI Taxonomy" id="82346"/>
    <lineage>
        <taxon>Bacteria</taxon>
        <taxon>Bacillati</taxon>
        <taxon>Actinomycetota</taxon>
        <taxon>Actinomycetes</taxon>
        <taxon>Micrococcales</taxon>
        <taxon>Intrasporangiaceae</taxon>
        <taxon>Ornithinicoccus</taxon>
    </lineage>
</organism>
<comment type="caution">
    <text evidence="2">The sequence shown here is derived from an EMBL/GenBank/DDBJ whole genome shotgun (WGS) entry which is preliminary data.</text>
</comment>
<dbReference type="RefSeq" id="WP_141785801.1">
    <property type="nucleotide sequence ID" value="NZ_BAAAIK010000001.1"/>
</dbReference>
<dbReference type="PANTHER" id="PTHR48207:SF3">
    <property type="entry name" value="SUCCINATE--HYDROXYMETHYLGLUTARATE COA-TRANSFERASE"/>
    <property type="match status" value="1"/>
</dbReference>
<dbReference type="GO" id="GO:0008410">
    <property type="term" value="F:CoA-transferase activity"/>
    <property type="evidence" value="ECO:0007669"/>
    <property type="project" value="TreeGrafter"/>
</dbReference>
<protein>
    <submittedName>
        <fullName evidence="2">Crotonobetainyl-CoA:carnitine CoA-transferase CaiB-like acyl-CoA transferase</fullName>
    </submittedName>
</protein>
<evidence type="ECO:0000313" key="3">
    <source>
        <dbReference type="Proteomes" id="UP000319516"/>
    </source>
</evidence>
<dbReference type="AlphaFoldDB" id="A0A542YUT5"/>
<keyword evidence="1 2" id="KW-0808">Transferase</keyword>
<gene>
    <name evidence="2" type="ORF">FB467_3013</name>
</gene>
<reference evidence="2 3" key="1">
    <citation type="submission" date="2019-06" db="EMBL/GenBank/DDBJ databases">
        <title>Sequencing the genomes of 1000 actinobacteria strains.</title>
        <authorList>
            <person name="Klenk H.-P."/>
        </authorList>
    </citation>
    <scope>NUCLEOTIDE SEQUENCE [LARGE SCALE GENOMIC DNA]</scope>
    <source>
        <strain evidence="2 3">DSM 12335</strain>
    </source>
</reference>
<dbReference type="Gene3D" id="3.40.50.10540">
    <property type="entry name" value="Crotonobetainyl-coa:carnitine coa-transferase, domain 1"/>
    <property type="match status" value="1"/>
</dbReference>
<dbReference type="Pfam" id="PF02515">
    <property type="entry name" value="CoA_transf_3"/>
    <property type="match status" value="1"/>
</dbReference>
<dbReference type="PANTHER" id="PTHR48207">
    <property type="entry name" value="SUCCINATE--HYDROXYMETHYLGLUTARATE COA-TRANSFERASE"/>
    <property type="match status" value="1"/>
</dbReference>
<dbReference type="EMBL" id="VFOP01000001">
    <property type="protein sequence ID" value="TQL51847.1"/>
    <property type="molecule type" value="Genomic_DNA"/>
</dbReference>
<proteinExistence type="predicted"/>
<dbReference type="OrthoDB" id="9797653at2"/>
<dbReference type="InterPro" id="IPR003673">
    <property type="entry name" value="CoA-Trfase_fam_III"/>
</dbReference>
<dbReference type="Proteomes" id="UP000319516">
    <property type="component" value="Unassembled WGS sequence"/>
</dbReference>
<name>A0A542YUT5_9MICO</name>
<dbReference type="InterPro" id="IPR050483">
    <property type="entry name" value="CoA-transferase_III_domain"/>
</dbReference>
<dbReference type="InterPro" id="IPR023606">
    <property type="entry name" value="CoA-Trfase_III_dom_1_sf"/>
</dbReference>
<dbReference type="Gene3D" id="3.30.1540.10">
    <property type="entry name" value="formyl-coa transferase, domain 3"/>
    <property type="match status" value="1"/>
</dbReference>
<keyword evidence="3" id="KW-1185">Reference proteome</keyword>
<sequence>MSSAPLPLDGIRVIDLSRALSGPFCSTLLADLGADVVKVETPQGDMIRTWGPFDGDTSLYDVSVNRNKRSVVLDLRSGEGMSVLRELLGTADVLVENFRPGVLEDMGLGPEVLRQDFPGLVLTRVSGFGPVGPLKNAACFDQIAQGIGGFMSVTGTDGQPTRAGVPIADLLTGMFAALGTTAALAGHARQAPVRSVEVSLLESVIGVLTFHTQRFLSLGESAGPAGNDHPVIAPYGVFECADTGINIAAATQAQWESLCEVVGLEALIHSTDYRDQDARVRHRGSLTEELNRRLCTQPSAYWLSRFAEVGIPAGRINDMAGVFADAQVRALGITAQVEHPGLGPVELLRGPIRLDGELPDVRRPPPVLGEHTEEVLAQLGHH</sequence>
<dbReference type="SUPFAM" id="SSF89796">
    <property type="entry name" value="CoA-transferase family III (CaiB/BaiF)"/>
    <property type="match status" value="1"/>
</dbReference>
<accession>A0A542YUT5</accession>